<dbReference type="OrthoDB" id="10340783at2759"/>
<organism evidence="2 3">
    <name type="scientific">Paramecium octaurelia</name>
    <dbReference type="NCBI Taxonomy" id="43137"/>
    <lineage>
        <taxon>Eukaryota</taxon>
        <taxon>Sar</taxon>
        <taxon>Alveolata</taxon>
        <taxon>Ciliophora</taxon>
        <taxon>Intramacronucleata</taxon>
        <taxon>Oligohymenophorea</taxon>
        <taxon>Peniculida</taxon>
        <taxon>Parameciidae</taxon>
        <taxon>Paramecium</taxon>
    </lineage>
</organism>
<dbReference type="AlphaFoldDB" id="A0A8S1U8A3"/>
<proteinExistence type="predicted"/>
<name>A0A8S1U8A3_PAROT</name>
<evidence type="ECO:0000313" key="3">
    <source>
        <dbReference type="Proteomes" id="UP000683925"/>
    </source>
</evidence>
<comment type="caution">
    <text evidence="2">The sequence shown here is derived from an EMBL/GenBank/DDBJ whole genome shotgun (WGS) entry which is preliminary data.</text>
</comment>
<evidence type="ECO:0000313" key="2">
    <source>
        <dbReference type="EMBL" id="CAD8158946.1"/>
    </source>
</evidence>
<accession>A0A8S1U8A3</accession>
<evidence type="ECO:0000256" key="1">
    <source>
        <dbReference type="SAM" id="Coils"/>
    </source>
</evidence>
<dbReference type="OMA" id="YYSVREF"/>
<gene>
    <name evidence="2" type="ORF">POCTA_138.1.T0360111</name>
</gene>
<keyword evidence="1" id="KW-0175">Coiled coil</keyword>
<keyword evidence="3" id="KW-1185">Reference proteome</keyword>
<sequence length="263" mass="31865">MYSHYKNNKTFTNLFSVSLHQSKQTINNKNISQVDLETPFGNPKNKLVSSKPKREDTKRKFSFEDTNKLNNFLNAIDDFIRQIDESSDCHTATYDSQSRLENMLFLKFNIIQKRQKQLKNKYKNLEQYYAVENYENGTLKNQLFDLNNKLEELKKKNFIQHLILEKQKQKNKELKLRYQYLTNQYLREKLKYENQKLKILQNSVPIKESYIVQDTNQSNQIMDYYSVREFLKTQIRKLKYNNKQIDDYSNLYKKYSDDNIENF</sequence>
<dbReference type="Proteomes" id="UP000683925">
    <property type="component" value="Unassembled WGS sequence"/>
</dbReference>
<reference evidence="2" key="1">
    <citation type="submission" date="2021-01" db="EMBL/GenBank/DDBJ databases">
        <authorList>
            <consortium name="Genoscope - CEA"/>
            <person name="William W."/>
        </authorList>
    </citation>
    <scope>NUCLEOTIDE SEQUENCE</scope>
</reference>
<protein>
    <submittedName>
        <fullName evidence="2">Uncharacterized protein</fullName>
    </submittedName>
</protein>
<dbReference type="EMBL" id="CAJJDP010000036">
    <property type="protein sequence ID" value="CAD8158946.1"/>
    <property type="molecule type" value="Genomic_DNA"/>
</dbReference>
<feature type="coiled-coil region" evidence="1">
    <location>
        <begin position="108"/>
        <end position="184"/>
    </location>
</feature>